<dbReference type="OrthoDB" id="9842at2"/>
<keyword evidence="5" id="KW-1185">Reference proteome</keyword>
<dbReference type="RefSeq" id="WP_012963675.1">
    <property type="nucleotide sequence ID" value="NC_013799.1"/>
</dbReference>
<dbReference type="KEGG" id="hth:HTH_1037"/>
<evidence type="ECO:0000256" key="2">
    <source>
        <dbReference type="ARBA" id="ARBA00022840"/>
    </source>
</evidence>
<dbReference type="GO" id="GO:0003677">
    <property type="term" value="F:DNA binding"/>
    <property type="evidence" value="ECO:0007669"/>
    <property type="project" value="UniProtKB-KW"/>
</dbReference>
<proteinExistence type="predicted"/>
<gene>
    <name evidence="4" type="primary">priA</name>
    <name evidence="4" type="ordered locus">HTH_1037</name>
</gene>
<dbReference type="PANTHER" id="PTHR30580">
    <property type="entry name" value="PRIMOSOMAL PROTEIN N"/>
    <property type="match status" value="1"/>
</dbReference>
<dbReference type="GO" id="GO:0006302">
    <property type="term" value="P:double-strand break repair"/>
    <property type="evidence" value="ECO:0007669"/>
    <property type="project" value="TreeGrafter"/>
</dbReference>
<evidence type="ECO:0000313" key="5">
    <source>
        <dbReference type="Proteomes" id="UP000002574"/>
    </source>
</evidence>
<dbReference type="AlphaFoldDB" id="D3DI43"/>
<organism evidence="4 5">
    <name type="scientific">Hydrogenobacter thermophilus (strain DSM 6534 / IAM 12695 / TK-6)</name>
    <dbReference type="NCBI Taxonomy" id="608538"/>
    <lineage>
        <taxon>Bacteria</taxon>
        <taxon>Pseudomonadati</taxon>
        <taxon>Aquificota</taxon>
        <taxon>Aquificia</taxon>
        <taxon>Aquificales</taxon>
        <taxon>Aquificaceae</taxon>
        <taxon>Hydrogenobacter</taxon>
    </lineage>
</organism>
<dbReference type="GO" id="GO:0006310">
    <property type="term" value="P:DNA recombination"/>
    <property type="evidence" value="ECO:0007669"/>
    <property type="project" value="TreeGrafter"/>
</dbReference>
<dbReference type="PANTHER" id="PTHR30580:SF0">
    <property type="entry name" value="PRIMOSOMAL PROTEIN N"/>
    <property type="match status" value="1"/>
</dbReference>
<keyword evidence="2" id="KW-0067">ATP-binding</keyword>
<dbReference type="Proteomes" id="UP000002574">
    <property type="component" value="Chromosome"/>
</dbReference>
<keyword evidence="1" id="KW-0547">Nucleotide-binding</keyword>
<dbReference type="GO" id="GO:0043138">
    <property type="term" value="F:3'-5' DNA helicase activity"/>
    <property type="evidence" value="ECO:0007669"/>
    <property type="project" value="TreeGrafter"/>
</dbReference>
<dbReference type="InterPro" id="IPR027417">
    <property type="entry name" value="P-loop_NTPase"/>
</dbReference>
<dbReference type="KEGG" id="hte:Hydth_1031"/>
<keyword evidence="3" id="KW-0238">DNA-binding</keyword>
<evidence type="ECO:0000256" key="3">
    <source>
        <dbReference type="ARBA" id="ARBA00023125"/>
    </source>
</evidence>
<sequence length="677" mass="77805">MNLKVAVPGGRVLNLSLEFPYESSPIGYRVLLANGKTGIVVGLSEKAELSMSADFPDDKPVVLQTHLEALKDLANIYGLNPWSMVFSFLPEELIWKEETYIVVAERSKDMLDSKSREVVEYVRKRRGVKEVSLKDKFGWRLVELLIEKGFLKKERRWDTLRVSTRIFVLNVPFESAYEELKKLKKREGKLAILSFLKDRGFATEEEIKEMGFESQDLNYLIRKGMVAVKEGVDIYTDSYAGVPLEDISPKKIQKGTVLFGSYGLLLERLKSILYDTFKMGRSALVVCSSLSTLFSLERVLKPFFGDHLLVISSKESSKKVIKNWFKAQEGGKIVLGSRLSLLTPIRDLGLIVLFDDAGTKLPSGVDVRNFLYVLSKYTGAKFLMAIPSIDVSTYYLIRRKKMDYECSWKRLKVLVLERKEKEVISGECRKILENFLDRRVLFLVNKKGYGYAYCTRCQSLCVCPVCGSFLTLYKERERLLCTNCGFKGEPACLECGSKVESSSFGVEKVMEEVENLFGIRESFSFSTYPNLGDGYHLVVVLSADNLLSVPFFNAEEGFYKYLWRARAVAEDTLVIQTLFPKHPLLEELREGDWEAYFQRELLRREEEGLPPFSKMLLVRFSQDRRKELERIANEYKVELRCRKTGRLTEALFKTDKKLMDKLIKQVRSLKPVRLELL</sequence>
<dbReference type="eggNOG" id="COG1198">
    <property type="taxonomic scope" value="Bacteria"/>
</dbReference>
<dbReference type="STRING" id="608538.HTH_1037"/>
<protein>
    <submittedName>
        <fullName evidence="4">Primosomal protein N</fullName>
    </submittedName>
</protein>
<reference evidence="4 5" key="1">
    <citation type="journal article" date="2010" name="J. Bacteriol.">
        <title>Complete genome sequence of the thermophilic, obligately chemolithoautotrophic hydrogen-oxidizing bacterium Hydrogenobacter thermophilus TK-6.</title>
        <authorList>
            <person name="Arai H."/>
            <person name="Kanbe H."/>
            <person name="Ishii M."/>
            <person name="Igarashi Y."/>
        </authorList>
    </citation>
    <scope>NUCLEOTIDE SEQUENCE [LARGE SCALE GENOMIC DNA]</scope>
    <source>
        <strain evidence="5">DSM 6534 / IAM 12695 / TK-6 [Tokyo]</strain>
    </source>
</reference>
<accession>D3DI43</accession>
<dbReference type="Gene3D" id="3.40.50.300">
    <property type="entry name" value="P-loop containing nucleotide triphosphate hydrolases"/>
    <property type="match status" value="1"/>
</dbReference>
<name>D3DI43_HYDTT</name>
<evidence type="ECO:0000313" key="4">
    <source>
        <dbReference type="EMBL" id="BAI69495.1"/>
    </source>
</evidence>
<dbReference type="GO" id="GO:0005524">
    <property type="term" value="F:ATP binding"/>
    <property type="evidence" value="ECO:0007669"/>
    <property type="project" value="UniProtKB-KW"/>
</dbReference>
<evidence type="ECO:0000256" key="1">
    <source>
        <dbReference type="ARBA" id="ARBA00022741"/>
    </source>
</evidence>
<dbReference type="GO" id="GO:0006270">
    <property type="term" value="P:DNA replication initiation"/>
    <property type="evidence" value="ECO:0007669"/>
    <property type="project" value="TreeGrafter"/>
</dbReference>
<dbReference type="EMBL" id="AP011112">
    <property type="protein sequence ID" value="BAI69495.1"/>
    <property type="molecule type" value="Genomic_DNA"/>
</dbReference>